<reference evidence="1 2" key="1">
    <citation type="submission" date="2017-11" db="EMBL/GenBank/DDBJ databases">
        <title>De-novo sequencing of pomegranate (Punica granatum L.) genome.</title>
        <authorList>
            <person name="Akparov Z."/>
            <person name="Amiraslanov A."/>
            <person name="Hajiyeva S."/>
            <person name="Abbasov M."/>
            <person name="Kaur K."/>
            <person name="Hamwieh A."/>
            <person name="Solovyev V."/>
            <person name="Salamov A."/>
            <person name="Braich B."/>
            <person name="Kosarev P."/>
            <person name="Mahmoud A."/>
            <person name="Hajiyev E."/>
            <person name="Babayeva S."/>
            <person name="Izzatullayeva V."/>
            <person name="Mammadov A."/>
            <person name="Mammadov A."/>
            <person name="Sharifova S."/>
            <person name="Ojaghi J."/>
            <person name="Eynullazada K."/>
            <person name="Bayramov B."/>
            <person name="Abdulazimova A."/>
            <person name="Shahmuradov I."/>
        </authorList>
    </citation>
    <scope>NUCLEOTIDE SEQUENCE [LARGE SCALE GENOMIC DNA]</scope>
    <source>
        <strain evidence="2">cv. AG2017</strain>
        <tissue evidence="1">Leaf</tissue>
    </source>
</reference>
<dbReference type="Proteomes" id="UP000233551">
    <property type="component" value="Unassembled WGS sequence"/>
</dbReference>
<protein>
    <submittedName>
        <fullName evidence="1">Uncharacterized protein</fullName>
    </submittedName>
</protein>
<gene>
    <name evidence="1" type="ORF">CRG98_044256</name>
</gene>
<name>A0A2I0HUF7_PUNGR</name>
<dbReference type="EMBL" id="PGOL01005385">
    <property type="protein sequence ID" value="PKI35342.1"/>
    <property type="molecule type" value="Genomic_DNA"/>
</dbReference>
<organism evidence="1 2">
    <name type="scientific">Punica granatum</name>
    <name type="common">Pomegranate</name>
    <dbReference type="NCBI Taxonomy" id="22663"/>
    <lineage>
        <taxon>Eukaryota</taxon>
        <taxon>Viridiplantae</taxon>
        <taxon>Streptophyta</taxon>
        <taxon>Embryophyta</taxon>
        <taxon>Tracheophyta</taxon>
        <taxon>Spermatophyta</taxon>
        <taxon>Magnoliopsida</taxon>
        <taxon>eudicotyledons</taxon>
        <taxon>Gunneridae</taxon>
        <taxon>Pentapetalae</taxon>
        <taxon>rosids</taxon>
        <taxon>malvids</taxon>
        <taxon>Myrtales</taxon>
        <taxon>Lythraceae</taxon>
        <taxon>Punica</taxon>
    </lineage>
</organism>
<evidence type="ECO:0000313" key="1">
    <source>
        <dbReference type="EMBL" id="PKI35342.1"/>
    </source>
</evidence>
<sequence>MPNPVQSVPSKHRAAFEVHFTSWEVKEAATVTCSWVGQPTRHVDSDDSHRLAILSRRCGAASVVADV</sequence>
<dbReference type="AlphaFoldDB" id="A0A2I0HUF7"/>
<accession>A0A2I0HUF7</accession>
<evidence type="ECO:0000313" key="2">
    <source>
        <dbReference type="Proteomes" id="UP000233551"/>
    </source>
</evidence>
<proteinExistence type="predicted"/>
<keyword evidence="2" id="KW-1185">Reference proteome</keyword>
<comment type="caution">
    <text evidence="1">The sequence shown here is derived from an EMBL/GenBank/DDBJ whole genome shotgun (WGS) entry which is preliminary data.</text>
</comment>